<evidence type="ECO:0000313" key="3">
    <source>
        <dbReference type="Proteomes" id="UP000799767"/>
    </source>
</evidence>
<dbReference type="RefSeq" id="XP_033589733.1">
    <property type="nucleotide sequence ID" value="XM_033729527.1"/>
</dbReference>
<accession>A0A6A6PUQ6</accession>
<feature type="region of interest" description="Disordered" evidence="1">
    <location>
        <begin position="141"/>
        <end position="179"/>
    </location>
</feature>
<evidence type="ECO:0000256" key="1">
    <source>
        <dbReference type="SAM" id="MobiDB-lite"/>
    </source>
</evidence>
<name>A0A6A6PUQ6_9PEZI</name>
<feature type="compositionally biased region" description="Polar residues" evidence="1">
    <location>
        <begin position="145"/>
        <end position="172"/>
    </location>
</feature>
<proteinExistence type="predicted"/>
<dbReference type="GeneID" id="54470529"/>
<organism evidence="2 3">
    <name type="scientific">Neohortaea acidophila</name>
    <dbReference type="NCBI Taxonomy" id="245834"/>
    <lineage>
        <taxon>Eukaryota</taxon>
        <taxon>Fungi</taxon>
        <taxon>Dikarya</taxon>
        <taxon>Ascomycota</taxon>
        <taxon>Pezizomycotina</taxon>
        <taxon>Dothideomycetes</taxon>
        <taxon>Dothideomycetidae</taxon>
        <taxon>Mycosphaerellales</taxon>
        <taxon>Teratosphaeriaceae</taxon>
        <taxon>Neohortaea</taxon>
    </lineage>
</organism>
<keyword evidence="3" id="KW-1185">Reference proteome</keyword>
<reference evidence="2" key="1">
    <citation type="journal article" date="2020" name="Stud. Mycol.">
        <title>101 Dothideomycetes genomes: a test case for predicting lifestyles and emergence of pathogens.</title>
        <authorList>
            <person name="Haridas S."/>
            <person name="Albert R."/>
            <person name="Binder M."/>
            <person name="Bloem J."/>
            <person name="Labutti K."/>
            <person name="Salamov A."/>
            <person name="Andreopoulos B."/>
            <person name="Baker S."/>
            <person name="Barry K."/>
            <person name="Bills G."/>
            <person name="Bluhm B."/>
            <person name="Cannon C."/>
            <person name="Castanera R."/>
            <person name="Culley D."/>
            <person name="Daum C."/>
            <person name="Ezra D."/>
            <person name="Gonzalez J."/>
            <person name="Henrissat B."/>
            <person name="Kuo A."/>
            <person name="Liang C."/>
            <person name="Lipzen A."/>
            <person name="Lutzoni F."/>
            <person name="Magnuson J."/>
            <person name="Mondo S."/>
            <person name="Nolan M."/>
            <person name="Ohm R."/>
            <person name="Pangilinan J."/>
            <person name="Park H.-J."/>
            <person name="Ramirez L."/>
            <person name="Alfaro M."/>
            <person name="Sun H."/>
            <person name="Tritt A."/>
            <person name="Yoshinaga Y."/>
            <person name="Zwiers L.-H."/>
            <person name="Turgeon B."/>
            <person name="Goodwin S."/>
            <person name="Spatafora J."/>
            <person name="Crous P."/>
            <person name="Grigoriev I."/>
        </authorList>
    </citation>
    <scope>NUCLEOTIDE SEQUENCE</scope>
    <source>
        <strain evidence="2">CBS 113389</strain>
    </source>
</reference>
<dbReference type="EMBL" id="MU001635">
    <property type="protein sequence ID" value="KAF2483163.1"/>
    <property type="molecule type" value="Genomic_DNA"/>
</dbReference>
<protein>
    <submittedName>
        <fullName evidence="2">Uncharacterized protein</fullName>
    </submittedName>
</protein>
<dbReference type="Proteomes" id="UP000799767">
    <property type="component" value="Unassembled WGS sequence"/>
</dbReference>
<sequence>MLCSIKRIARRSSLHTEGSLPCGHNGHVIVPAPHLSCQFRSVGHCWIAAAGVALSRCAFAFDHCTRSRYALRTTCHLRIFIAMNSEGSEDVLYTSHKRYAASAESQTKPHPPSLTQAYPHCPCHSTSYWHGSHFLQSPAMRLSDQPRQSSPTIGALTLTNGRRSMSAESNTKMPALPAS</sequence>
<gene>
    <name evidence="2" type="ORF">BDY17DRAFT_142613</name>
</gene>
<evidence type="ECO:0000313" key="2">
    <source>
        <dbReference type="EMBL" id="KAF2483163.1"/>
    </source>
</evidence>
<dbReference type="AlphaFoldDB" id="A0A6A6PUQ6"/>